<dbReference type="SMART" id="SM00448">
    <property type="entry name" value="REC"/>
    <property type="match status" value="1"/>
</dbReference>
<proteinExistence type="predicted"/>
<dbReference type="eggNOG" id="arCOG02333">
    <property type="taxonomic scope" value="Archaea"/>
</dbReference>
<dbReference type="PROSITE" id="PS50112">
    <property type="entry name" value="PAS"/>
    <property type="match status" value="2"/>
</dbReference>
<evidence type="ECO:0000256" key="2">
    <source>
        <dbReference type="ARBA" id="ARBA00012438"/>
    </source>
</evidence>
<dbReference type="PROSITE" id="PS50113">
    <property type="entry name" value="PAC"/>
    <property type="match status" value="3"/>
</dbReference>
<dbReference type="SMART" id="SM00091">
    <property type="entry name" value="PAS"/>
    <property type="match status" value="3"/>
</dbReference>
<dbReference type="InterPro" id="IPR005467">
    <property type="entry name" value="His_kinase_dom"/>
</dbReference>
<dbReference type="InterPro" id="IPR003661">
    <property type="entry name" value="HisK_dim/P_dom"/>
</dbReference>
<accession>A0A1U7EU94</accession>
<name>A0A1U7EU94_NATPD</name>
<dbReference type="SMART" id="SM00388">
    <property type="entry name" value="HisKA"/>
    <property type="match status" value="1"/>
</dbReference>
<dbReference type="GeneID" id="3700981"/>
<dbReference type="EC" id="2.7.13.3" evidence="2"/>
<dbReference type="Pfam" id="PF00512">
    <property type="entry name" value="HisKA"/>
    <property type="match status" value="1"/>
</dbReference>
<keyword evidence="7" id="KW-0175">Coiled coil</keyword>
<dbReference type="InterPro" id="IPR050351">
    <property type="entry name" value="BphY/WalK/GraS-like"/>
</dbReference>
<protein>
    <recommendedName>
        <fullName evidence="2">histidine kinase</fullName>
        <ecNumber evidence="2">2.7.13.3</ecNumber>
    </recommendedName>
</protein>
<organism evidence="12 13">
    <name type="scientific">Natronomonas pharaonis (strain ATCC 35678 / DSM 2160 / CIP 103997 / JCM 8858 / NBRC 14720 / NCIMB 2260 / Gabara)</name>
    <name type="common">Halobacterium pharaonis</name>
    <dbReference type="NCBI Taxonomy" id="348780"/>
    <lineage>
        <taxon>Archaea</taxon>
        <taxon>Methanobacteriati</taxon>
        <taxon>Methanobacteriota</taxon>
        <taxon>Stenosarchaea group</taxon>
        <taxon>Halobacteria</taxon>
        <taxon>Halobacteriales</taxon>
        <taxon>Natronomonadaceae</taxon>
        <taxon>Natronomonas</taxon>
    </lineage>
</organism>
<dbReference type="NCBIfam" id="TIGR00229">
    <property type="entry name" value="sensory_box"/>
    <property type="match status" value="3"/>
</dbReference>
<dbReference type="KEGG" id="nph:NP_0862A"/>
<dbReference type="GO" id="GO:0006355">
    <property type="term" value="P:regulation of DNA-templated transcription"/>
    <property type="evidence" value="ECO:0007669"/>
    <property type="project" value="InterPro"/>
</dbReference>
<dbReference type="GO" id="GO:0016020">
    <property type="term" value="C:membrane"/>
    <property type="evidence" value="ECO:0007669"/>
    <property type="project" value="UniProtKB-SubCell"/>
</dbReference>
<dbReference type="Gene3D" id="3.40.50.2300">
    <property type="match status" value="1"/>
</dbReference>
<dbReference type="Gene3D" id="3.30.565.10">
    <property type="entry name" value="Histidine kinase-like ATPase, C-terminal domain"/>
    <property type="match status" value="1"/>
</dbReference>
<evidence type="ECO:0000256" key="5">
    <source>
        <dbReference type="ARBA" id="ARBA00023136"/>
    </source>
</evidence>
<dbReference type="SMART" id="SM00086">
    <property type="entry name" value="PAC"/>
    <property type="match status" value="3"/>
</dbReference>
<feature type="coiled-coil region" evidence="7">
    <location>
        <begin position="483"/>
        <end position="510"/>
    </location>
</feature>
<dbReference type="HOGENOM" id="CLU_000445_114_58_2"/>
<dbReference type="AlphaFoldDB" id="A0A1U7EU94"/>
<feature type="domain" description="PAC" evidence="11">
    <location>
        <begin position="206"/>
        <end position="256"/>
    </location>
</feature>
<feature type="domain" description="PAS" evidence="10">
    <location>
        <begin position="253"/>
        <end position="299"/>
    </location>
</feature>
<feature type="domain" description="Response regulatory" evidence="9">
    <location>
        <begin position="9"/>
        <end position="125"/>
    </location>
</feature>
<evidence type="ECO:0000313" key="12">
    <source>
        <dbReference type="EMBL" id="CAI48522.1"/>
    </source>
</evidence>
<dbReference type="CDD" id="cd00130">
    <property type="entry name" value="PAS"/>
    <property type="match status" value="3"/>
</dbReference>
<dbReference type="STRING" id="348780.NP_0862A"/>
<evidence type="ECO:0000256" key="7">
    <source>
        <dbReference type="SAM" id="Coils"/>
    </source>
</evidence>
<dbReference type="InterPro" id="IPR013767">
    <property type="entry name" value="PAS_fold"/>
</dbReference>
<evidence type="ECO:0000259" key="11">
    <source>
        <dbReference type="PROSITE" id="PS50113"/>
    </source>
</evidence>
<dbReference type="GO" id="GO:0030295">
    <property type="term" value="F:protein kinase activator activity"/>
    <property type="evidence" value="ECO:0007669"/>
    <property type="project" value="TreeGrafter"/>
</dbReference>
<keyword evidence="4 12" id="KW-0418">Kinase</keyword>
<dbReference type="InterPro" id="IPR003594">
    <property type="entry name" value="HATPase_dom"/>
</dbReference>
<dbReference type="SMART" id="SM00387">
    <property type="entry name" value="HATPase_c"/>
    <property type="match status" value="1"/>
</dbReference>
<feature type="domain" description="Histidine kinase" evidence="8">
    <location>
        <begin position="510"/>
        <end position="712"/>
    </location>
</feature>
<dbReference type="Pfam" id="PF02518">
    <property type="entry name" value="HATPase_c"/>
    <property type="match status" value="1"/>
</dbReference>
<dbReference type="CDD" id="cd00082">
    <property type="entry name" value="HisKA"/>
    <property type="match status" value="1"/>
</dbReference>
<gene>
    <name evidence="12" type="ordered locus">NP_0862A</name>
</gene>
<dbReference type="InterPro" id="IPR036890">
    <property type="entry name" value="HATPase_C_sf"/>
</dbReference>
<evidence type="ECO:0000259" key="10">
    <source>
        <dbReference type="PROSITE" id="PS50112"/>
    </source>
</evidence>
<feature type="domain" description="PAS" evidence="10">
    <location>
        <begin position="375"/>
        <end position="446"/>
    </location>
</feature>
<evidence type="ECO:0000256" key="1">
    <source>
        <dbReference type="ARBA" id="ARBA00000085"/>
    </source>
</evidence>
<dbReference type="RefSeq" id="WP_011322158.1">
    <property type="nucleotide sequence ID" value="NC_007426.1"/>
</dbReference>
<dbReference type="GO" id="GO:0000156">
    <property type="term" value="F:phosphorelay response regulator activity"/>
    <property type="evidence" value="ECO:0007669"/>
    <property type="project" value="TreeGrafter"/>
</dbReference>
<dbReference type="GO" id="GO:0000155">
    <property type="term" value="F:phosphorelay sensor kinase activity"/>
    <property type="evidence" value="ECO:0007669"/>
    <property type="project" value="InterPro"/>
</dbReference>
<dbReference type="SUPFAM" id="SSF55874">
    <property type="entry name" value="ATPase domain of HSP90 chaperone/DNA topoisomerase II/histidine kinase"/>
    <property type="match status" value="1"/>
</dbReference>
<dbReference type="SUPFAM" id="SSF55785">
    <property type="entry name" value="PYP-like sensor domain (PAS domain)"/>
    <property type="match status" value="3"/>
</dbReference>
<dbReference type="PROSITE" id="PS50109">
    <property type="entry name" value="HIS_KIN"/>
    <property type="match status" value="1"/>
</dbReference>
<dbReference type="CDD" id="cd00075">
    <property type="entry name" value="HATPase"/>
    <property type="match status" value="1"/>
</dbReference>
<dbReference type="PANTHER" id="PTHR42878:SF15">
    <property type="entry name" value="BACTERIOPHYTOCHROME"/>
    <property type="match status" value="1"/>
</dbReference>
<dbReference type="SUPFAM" id="SSF52172">
    <property type="entry name" value="CheY-like"/>
    <property type="match status" value="1"/>
</dbReference>
<evidence type="ECO:0000256" key="6">
    <source>
        <dbReference type="PROSITE-ProRule" id="PRU00169"/>
    </source>
</evidence>
<dbReference type="Gene3D" id="1.10.287.130">
    <property type="match status" value="1"/>
</dbReference>
<dbReference type="InterPro" id="IPR036097">
    <property type="entry name" value="HisK_dim/P_sf"/>
</dbReference>
<evidence type="ECO:0000256" key="4">
    <source>
        <dbReference type="ARBA" id="ARBA00022777"/>
    </source>
</evidence>
<dbReference type="InterPro" id="IPR000014">
    <property type="entry name" value="PAS"/>
</dbReference>
<dbReference type="PANTHER" id="PTHR42878">
    <property type="entry name" value="TWO-COMPONENT HISTIDINE KINASE"/>
    <property type="match status" value="1"/>
</dbReference>
<dbReference type="InterPro" id="IPR011006">
    <property type="entry name" value="CheY-like_superfamily"/>
</dbReference>
<dbReference type="Pfam" id="PF00072">
    <property type="entry name" value="Response_reg"/>
    <property type="match status" value="1"/>
</dbReference>
<comment type="caution">
    <text evidence="6">Lacks conserved residue(s) required for the propagation of feature annotation.</text>
</comment>
<sequence length="712" mass="78765">MVRSLGPTSLLAVGDSPDSPVAAVTELVQVDGRFIIETVPDAETGLDRLGSGSFDCVVATPELPTVDVIEFLRTVRRAHPNLPVVLLTNAEADGFTERALNAGATDVVPAAAGATLLETRIENAVGRHRAAEQPQYEEIIETLPVGVYRSVLAPDGDIVGANPAMARLFRADSAADLLGTEAATLYRDEADRQRFLERLESNSIVRDMEVAAQTLDGGERWVSITAVRTTDEGRTYADGIVREIDDRKQRETELSMFRRAVEASGHSVYFTDRTGAIEYVNSAFEETTGYTAEEAVGQTPQILKSGEHGPEFYESLWETILSGEVWRDEIVNHTKHGERYVADQTIAPVEGPDGDIERFVAINIDITERKEREQTLEQFRSAVEHAGHAVLITDSKGTIEYVNDAFEEMSGYSAAEAIGQSPSILKSGEHDHDFYRRLWETVLSGDVWHGEVINERKNGGQYVVDQTIAPITDAGEITGFVAINRDITELKAYERKLEEQNERLQQYGHSVAHDLRNPLTLLKGHLDDFETVADDGPVDPETVERRCRDAREVVDRMELLIDDLLTMAEQGQRVLEFETVSLEAVADEAWEQVQTAEADLTVTDSPIEADPDRLRELLSNLFRNAIEHAGEDIAVRVGPLDFVEGFFVEDDGPGIPPDERDRVLDRGFTTDEEGTGFGLAIVEEIARAHEWTVDVTEGSEGGARFEFRPETN</sequence>
<dbReference type="GO" id="GO:0007234">
    <property type="term" value="P:osmosensory signaling via phosphorelay pathway"/>
    <property type="evidence" value="ECO:0007669"/>
    <property type="project" value="TreeGrafter"/>
</dbReference>
<evidence type="ECO:0000259" key="9">
    <source>
        <dbReference type="PROSITE" id="PS50110"/>
    </source>
</evidence>
<dbReference type="InterPro" id="IPR000700">
    <property type="entry name" value="PAS-assoc_C"/>
</dbReference>
<dbReference type="EnsemblBacteria" id="CAI48522">
    <property type="protein sequence ID" value="CAI48522"/>
    <property type="gene ID" value="NP_0862A"/>
</dbReference>
<dbReference type="PROSITE" id="PS50110">
    <property type="entry name" value="RESPONSE_REGULATORY"/>
    <property type="match status" value="1"/>
</dbReference>
<feature type="domain" description="PAC" evidence="11">
    <location>
        <begin position="324"/>
        <end position="378"/>
    </location>
</feature>
<evidence type="ECO:0000259" key="8">
    <source>
        <dbReference type="PROSITE" id="PS50109"/>
    </source>
</evidence>
<dbReference type="InterPro" id="IPR001789">
    <property type="entry name" value="Sig_transdc_resp-reg_receiver"/>
</dbReference>
<dbReference type="Proteomes" id="UP000002698">
    <property type="component" value="Chromosome"/>
</dbReference>
<dbReference type="CDD" id="cd00156">
    <property type="entry name" value="REC"/>
    <property type="match status" value="1"/>
</dbReference>
<keyword evidence="3 12" id="KW-0808">Transferase</keyword>
<comment type="catalytic activity">
    <reaction evidence="1">
        <text>ATP + protein L-histidine = ADP + protein N-phospho-L-histidine.</text>
        <dbReference type="EC" id="2.7.13.3"/>
    </reaction>
</comment>
<reference evidence="12 13" key="1">
    <citation type="journal article" date="2005" name="Genome Res.">
        <title>Living with two extremes: conclusions from the genome sequence of Natronomonas pharaonis.</title>
        <authorList>
            <person name="Falb M."/>
            <person name="Pfeiffer F."/>
            <person name="Palm P."/>
            <person name="Rodewald K."/>
            <person name="Hickmann V."/>
            <person name="Tittor J."/>
            <person name="Oesterhelt D."/>
        </authorList>
    </citation>
    <scope>NUCLEOTIDE SEQUENCE [LARGE SCALE GENOMIC DNA]</scope>
    <source>
        <strain evidence="13">ATCC 35678 / DSM 2160 / CIP 103997 / JCM 8858 / NBRC 14720 / NCIMB 2260 / Gabara</strain>
    </source>
</reference>
<evidence type="ECO:0000256" key="3">
    <source>
        <dbReference type="ARBA" id="ARBA00022679"/>
    </source>
</evidence>
<keyword evidence="13" id="KW-1185">Reference proteome</keyword>
<keyword evidence="5" id="KW-0472">Membrane</keyword>
<dbReference type="OrthoDB" id="8127at2157"/>
<evidence type="ECO:0000313" key="13">
    <source>
        <dbReference type="Proteomes" id="UP000002698"/>
    </source>
</evidence>
<dbReference type="InterPro" id="IPR001610">
    <property type="entry name" value="PAC"/>
</dbReference>
<dbReference type="InterPro" id="IPR035965">
    <property type="entry name" value="PAS-like_dom_sf"/>
</dbReference>
<feature type="domain" description="PAC" evidence="11">
    <location>
        <begin position="448"/>
        <end position="499"/>
    </location>
</feature>
<dbReference type="SUPFAM" id="SSF47384">
    <property type="entry name" value="Homodimeric domain of signal transducing histidine kinase"/>
    <property type="match status" value="1"/>
</dbReference>
<dbReference type="EMBL" id="CR936257">
    <property type="protein sequence ID" value="CAI48522.1"/>
    <property type="molecule type" value="Genomic_DNA"/>
</dbReference>
<dbReference type="Pfam" id="PF00989">
    <property type="entry name" value="PAS"/>
    <property type="match status" value="3"/>
</dbReference>
<dbReference type="Gene3D" id="3.30.450.20">
    <property type="entry name" value="PAS domain"/>
    <property type="match status" value="3"/>
</dbReference>